<protein>
    <submittedName>
        <fullName evidence="1">Cytidylate kinase</fullName>
    </submittedName>
</protein>
<accession>A0A1H3LRD7</accession>
<dbReference type="Gene3D" id="3.40.50.300">
    <property type="entry name" value="P-loop containing nucleotide triphosphate hydrolases"/>
    <property type="match status" value="1"/>
</dbReference>
<evidence type="ECO:0000313" key="2">
    <source>
        <dbReference type="Proteomes" id="UP000183918"/>
    </source>
</evidence>
<dbReference type="GO" id="GO:0016301">
    <property type="term" value="F:kinase activity"/>
    <property type="evidence" value="ECO:0007669"/>
    <property type="project" value="UniProtKB-KW"/>
</dbReference>
<proteinExistence type="predicted"/>
<gene>
    <name evidence="1" type="ORF">SAMN02910414_02098</name>
</gene>
<evidence type="ECO:0000313" key="1">
    <source>
        <dbReference type="EMBL" id="SDY66951.1"/>
    </source>
</evidence>
<sequence>MIITIARECGSCGHLIGEYVAEKLGLEFFDRNTLIKMAKENGYYDEYCSFFEERPVSSLLYSIARRSEEFFPSVRERNFLKRLIKDNDNFVIMEVCGNYIFKDEGDTTSIFIHADQEFKTKEVMKRENLNLTEAIKHIKDIEIRRREFHNYYSGEIWGDGKNYDLCIDTTYITPEFAADLIVSYINAKKGKDVTVMHRKSDKAKA</sequence>
<dbReference type="STRING" id="1122142.SAMN02910414_02098"/>
<dbReference type="OrthoDB" id="9781180at2"/>
<keyword evidence="1" id="KW-0418">Kinase</keyword>
<dbReference type="InterPro" id="IPR027417">
    <property type="entry name" value="P-loop_NTPase"/>
</dbReference>
<reference evidence="1 2" key="1">
    <citation type="submission" date="2016-10" db="EMBL/GenBank/DDBJ databases">
        <authorList>
            <person name="de Groot N.N."/>
        </authorList>
    </citation>
    <scope>NUCLEOTIDE SEQUENCE [LARGE SCALE GENOMIC DNA]</scope>
    <source>
        <strain evidence="1 2">DSM 14045</strain>
    </source>
</reference>
<name>A0A1H3LRD7_9FIRM</name>
<dbReference type="Pfam" id="PF13189">
    <property type="entry name" value="Cytidylate_kin2"/>
    <property type="match status" value="1"/>
</dbReference>
<dbReference type="AlphaFoldDB" id="A0A1H3LRD7"/>
<dbReference type="RefSeq" id="WP_074718727.1">
    <property type="nucleotide sequence ID" value="NZ_FNPG01000027.1"/>
</dbReference>
<dbReference type="EMBL" id="FNPG01000027">
    <property type="protein sequence ID" value="SDY66951.1"/>
    <property type="molecule type" value="Genomic_DNA"/>
</dbReference>
<keyword evidence="2" id="KW-1185">Reference proteome</keyword>
<keyword evidence="1" id="KW-0808">Transferase</keyword>
<organism evidence="1 2">
    <name type="scientific">Lachnobacterium bovis DSM 14045</name>
    <dbReference type="NCBI Taxonomy" id="1122142"/>
    <lineage>
        <taxon>Bacteria</taxon>
        <taxon>Bacillati</taxon>
        <taxon>Bacillota</taxon>
        <taxon>Clostridia</taxon>
        <taxon>Lachnospirales</taxon>
        <taxon>Lachnospiraceae</taxon>
        <taxon>Lachnobacterium</taxon>
    </lineage>
</organism>
<dbReference type="Proteomes" id="UP000183918">
    <property type="component" value="Unassembled WGS sequence"/>
</dbReference>
<dbReference type="SUPFAM" id="SSF52540">
    <property type="entry name" value="P-loop containing nucleoside triphosphate hydrolases"/>
    <property type="match status" value="1"/>
</dbReference>